<reference evidence="11 12" key="1">
    <citation type="journal article" date="2024" name="J. Plant Pathol.">
        <title>Sequence and assembly of the genome of Seiridium unicorne, isolate CBS 538.82, causal agent of cypress canker disease.</title>
        <authorList>
            <person name="Scali E."/>
            <person name="Rocca G.D."/>
            <person name="Danti R."/>
            <person name="Garbelotto M."/>
            <person name="Barberini S."/>
            <person name="Baroncelli R."/>
            <person name="Emiliani G."/>
        </authorList>
    </citation>
    <scope>NUCLEOTIDE SEQUENCE [LARGE SCALE GENOMIC DNA]</scope>
    <source>
        <strain evidence="11 12">BM-138-508</strain>
    </source>
</reference>
<dbReference type="InterPro" id="IPR013120">
    <property type="entry name" value="FAR_NAD-bd"/>
</dbReference>
<keyword evidence="1" id="KW-0596">Phosphopantetheine</keyword>
<evidence type="ECO:0000256" key="1">
    <source>
        <dbReference type="ARBA" id="ARBA00022450"/>
    </source>
</evidence>
<evidence type="ECO:0000256" key="4">
    <source>
        <dbReference type="ARBA" id="ARBA00023268"/>
    </source>
</evidence>
<name>A0ABR2UEP4_9PEZI</name>
<dbReference type="Proteomes" id="UP001408356">
    <property type="component" value="Unassembled WGS sequence"/>
</dbReference>
<feature type="domain" description="Ketosynthase family 3 (KS3)" evidence="9">
    <location>
        <begin position="456"/>
        <end position="872"/>
    </location>
</feature>
<evidence type="ECO:0000259" key="8">
    <source>
        <dbReference type="PROSITE" id="PS50075"/>
    </source>
</evidence>
<dbReference type="SUPFAM" id="SSF52151">
    <property type="entry name" value="FabD/lysophospholipase-like"/>
    <property type="match status" value="1"/>
</dbReference>
<proteinExistence type="predicted"/>
<dbReference type="InterPro" id="IPR020841">
    <property type="entry name" value="PKS_Beta-ketoAc_synthase_dom"/>
</dbReference>
<dbReference type="InterPro" id="IPR013217">
    <property type="entry name" value="Methyltransf_12"/>
</dbReference>
<evidence type="ECO:0000256" key="6">
    <source>
        <dbReference type="PROSITE-ProRule" id="PRU01363"/>
    </source>
</evidence>
<keyword evidence="4" id="KW-0511">Multifunctional enzyme</keyword>
<dbReference type="SMART" id="SM00825">
    <property type="entry name" value="PKS_KS"/>
    <property type="match status" value="1"/>
</dbReference>
<dbReference type="SUPFAM" id="SSF55048">
    <property type="entry name" value="Probable ACP-binding domain of malonyl-CoA ACP transacylase"/>
    <property type="match status" value="1"/>
</dbReference>
<dbReference type="Gene3D" id="3.40.50.150">
    <property type="entry name" value="Vaccinia Virus protein VP39"/>
    <property type="match status" value="1"/>
</dbReference>
<feature type="domain" description="Carrier" evidence="8">
    <location>
        <begin position="1730"/>
        <end position="1804"/>
    </location>
</feature>
<evidence type="ECO:0000256" key="5">
    <source>
        <dbReference type="ARBA" id="ARBA00023315"/>
    </source>
</evidence>
<dbReference type="InterPro" id="IPR018201">
    <property type="entry name" value="Ketoacyl_synth_AS"/>
</dbReference>
<evidence type="ECO:0000313" key="11">
    <source>
        <dbReference type="EMBL" id="KAK9412811.1"/>
    </source>
</evidence>
<dbReference type="InterPro" id="IPR042104">
    <property type="entry name" value="PKS_dehydratase_sf"/>
</dbReference>
<dbReference type="Gene3D" id="1.10.1200.10">
    <property type="entry name" value="ACP-like"/>
    <property type="match status" value="1"/>
</dbReference>
<dbReference type="InterPro" id="IPR049900">
    <property type="entry name" value="PKS_mFAS_DH"/>
</dbReference>
<feature type="region of interest" description="N-terminal hotdog fold" evidence="6">
    <location>
        <begin position="1363"/>
        <end position="1491"/>
    </location>
</feature>
<protein>
    <recommendedName>
        <fullName evidence="13">Polyketide synthase</fullName>
    </recommendedName>
</protein>
<dbReference type="Pfam" id="PF00109">
    <property type="entry name" value="ketoacyl-synt"/>
    <property type="match status" value="1"/>
</dbReference>
<evidence type="ECO:0000259" key="9">
    <source>
        <dbReference type="PROSITE" id="PS52004"/>
    </source>
</evidence>
<comment type="caution">
    <text evidence="11">The sequence shown here is derived from an EMBL/GenBank/DDBJ whole genome shotgun (WGS) entry which is preliminary data.</text>
</comment>
<gene>
    <name evidence="11" type="ORF">SUNI508_12320</name>
</gene>
<feature type="region of interest" description="Disordered" evidence="7">
    <location>
        <begin position="1708"/>
        <end position="1734"/>
    </location>
</feature>
<dbReference type="InterPro" id="IPR016039">
    <property type="entry name" value="Thiolase-like"/>
</dbReference>
<dbReference type="Gene3D" id="3.40.50.720">
    <property type="entry name" value="NAD(P)-binding Rossmann-like Domain"/>
    <property type="match status" value="1"/>
</dbReference>
<dbReference type="SUPFAM" id="SSF53901">
    <property type="entry name" value="Thiolase-like"/>
    <property type="match status" value="1"/>
</dbReference>
<keyword evidence="12" id="KW-1185">Reference proteome</keyword>
<evidence type="ECO:0008006" key="13">
    <source>
        <dbReference type="Google" id="ProtNLM"/>
    </source>
</evidence>
<dbReference type="Gene3D" id="3.10.129.110">
    <property type="entry name" value="Polyketide synthase dehydratase"/>
    <property type="match status" value="1"/>
</dbReference>
<dbReference type="EMBL" id="JARVKF010000448">
    <property type="protein sequence ID" value="KAK9412811.1"/>
    <property type="molecule type" value="Genomic_DNA"/>
</dbReference>
<dbReference type="Pfam" id="PF18558">
    <property type="entry name" value="HTH_51"/>
    <property type="match status" value="1"/>
</dbReference>
<dbReference type="InterPro" id="IPR020806">
    <property type="entry name" value="PKS_PP-bd"/>
</dbReference>
<evidence type="ECO:0000259" key="10">
    <source>
        <dbReference type="PROSITE" id="PS52019"/>
    </source>
</evidence>
<dbReference type="Pfam" id="PF08242">
    <property type="entry name" value="Methyltransf_12"/>
    <property type="match status" value="1"/>
</dbReference>
<organism evidence="11 12">
    <name type="scientific">Seiridium unicorne</name>
    <dbReference type="NCBI Taxonomy" id="138068"/>
    <lineage>
        <taxon>Eukaryota</taxon>
        <taxon>Fungi</taxon>
        <taxon>Dikarya</taxon>
        <taxon>Ascomycota</taxon>
        <taxon>Pezizomycotina</taxon>
        <taxon>Sordariomycetes</taxon>
        <taxon>Xylariomycetidae</taxon>
        <taxon>Amphisphaeriales</taxon>
        <taxon>Sporocadaceae</taxon>
        <taxon>Seiridium</taxon>
    </lineage>
</organism>
<dbReference type="InterPro" id="IPR036736">
    <property type="entry name" value="ACP-like_sf"/>
</dbReference>
<evidence type="ECO:0000313" key="12">
    <source>
        <dbReference type="Proteomes" id="UP001408356"/>
    </source>
</evidence>
<dbReference type="Pfam" id="PF16073">
    <property type="entry name" value="SAT"/>
    <property type="match status" value="1"/>
</dbReference>
<sequence>MMDEANQLSLYPLWGYTHAPEVAHPTTTLSLNVHGMSVAAVKNAARDRLGSLTRLFDVLFSAAGPGAGPPQRVLLFGPQPSEFDVNSFHRLRIHLHETPSDGWALDVISELHQFLADLSIAIPKLRHSNGEQLLKLLSEGLHTGGLPHPFFPLPKVLLFPLSTVVHLTQYSAFLKGASPGLAETDGLLSSIRDSTETLGLGSGVLSAFAVACASTLAALRRHGAVAVRVAMLVGALIDAEEASSESGGPSITLSVSWSDSESGDSISQVLDKFPESAKAYVSVCADKNVSTVVAAKRIAPALIQQFKLSGFSVTEIARSGRIHWSGHRQNVEKLVDFCQHNPELQLPTATQLVIPSRLGSGGQYVGTGALHEVAVREILLNPSKWTRAFNLLYSSLSGATRVSVISFGLGRYVPPNTAIKGDSQLIHISDVDLSTSRLPKALLGHSLTPPVEELPDERIAVIGMSCHVPGAEDLEEYWNIIFNGLSQHREVPPERFSMQTPFRDLEPNRKWYGNFLDDYDAFDHKFFKKSPREMASTDPQHRLILKLAYQSVEQAGYFGAPDFDKHVGCYIGVGNVDYDRNIACYPANAYTATGNLKSFAAGKISHHFGWTGPSLTVDSACSSSGVAIHQACRAILSGECTSAIAGGVNVFTNPDWFHNLAGAYFLSPSGQCRPFDAESDGYCRGEGAGVVFLKRLSSAIADGDQVLGVIASTRVYQNQNCTTITAPSATSLSELFVDVVRQARLAPQDISVVEAHGTGTPVGDPAEYDGIRKTLGGSVRSNTLSLTAVKGILGHTEFASGILSLLKVLVMFQEGVIPPQPGLNRINPLLNAVPEDLIEIPRRPKPWNVDFRAALVNNYGASGSNASMVVTEAPKSPSRDSLVWASGKSFPFWFCGFDVQSLRSYAVKFLRFMQQNSGSGKDLSVANLSFQVSRQSNRSLPQALIFSAKSADDLKQQLSVFEQGDTSVMPIQRPSSRPVILCFGGQISSYVGLDKAIYEHVGILRSHLDQCDAVCLSLGLDSIYPDIFQRSPIEDPVKLQTALFATQYSCAKAWIDSGIKVNAVVGHSFGELTALCVAGAYSLKDALILISGRARLVRDSWGADKGAMLAVEADLADVEALLFKSNKEFRGLGDVSIACFNGPRSFTLAGPVEAVHLTEDLARNDPTFSGFKVKKLNVTNAFHSVLADPLISGLEALGQGIFFHEPTIQVERATERKSAGKPDTSFIAHHMRSPVYFHNAVQRLAKEYPAAVWLEAGSNSTITTMASRAIGNLNSAHHFQPVNVTSESSFSFLVDTTIKLWREGLSVSFWSHHASQVSDYTPLIIPPYQFEKSRHWLDLKEIPMAEASIVEKAMIEDVPVGLTTFVGYQDQTNTTAHFRVNTVIDKFQRPTSANILGNSVAVAPGMLQLEIVLDALLGLRPEYKKSGFQPEVRGISYHNILASQASLSVYLEAAIRDDEGLTWDWRLHGTDTTGAEIDYSSGRVVFHPAGDPQIKDNYESLTRLSGRKRCVNVLQGHDADDVLQGRNIYRAFQQVINYQEPLRRVSKIVGKDNESAGRVAKAFDGEAWIDPLLTESFCQIAGIFINLMTDPSDLTEGGIFIYDRIAQWVRNPRLSTIDSLPEVWEVFAVNHKESDTKYTSDVFAFDPRDGTLVEAILGVSYQKLSLDKICNAVSGNIPTGITPSTVAFTPASTQLSVPTFPKIPSVPVPTISSKPKEKKNVPKAQKPPGPDVTAKTREMVCNLSGLEPEEIKGDSDLIELGIDSLMAMELAREVEAAFKCKLENDQLMELTDFQSLVTCIRSTLGLDDEEKNEPIHETGTNDLNSNQDIHGVGNYTLTLRNNSASWDIPKVLDAFREIKWATDDSIVRGQLKDYSNKVIPKSTELCVAYIVDSFEQLGCSIRSATPGQELERVQYLPKHERYMKLMYNLLVDARLIDISGAVITRTSIAVPNTPPKALLGKLLQDEPAHAAEHRLTGLVGPKFADLITGKEDGIQVIFGTPETREIAADMYSKSPVNTAWIKQIEDFIQQLFAKLPRDGQPINIFEIGAGTGGTTSRMLPLLDRLGVPVRYTMTDISGSMVAAARKRFKKYPFVEFKIHDIETEPDTKLLQTQHVILATNCVHATRDLSISTRNLHRILRPDGFLVLLEMTEQLPWVDFSFGLLEGWWLFEDGRDYVLQPHTYWEKVLYSAGYGHVDWTDGGLPEANIQRLIIAHASGPRYNHAPKPVSSSVPIKTAPSDTTERQAVMDAYVHKYTKDFIAPSKFMPPPGGSPTPGQCVLVTGATGSLGAHIVAELAQRSDIHTVVCLNRLSTVEATLRQKQSLEMRGITLSPAAMSKLRVVETDTSKPLLGLSQEVYRYCLDTVTHIVHSAWPMSLTRPVRTYETQFKIVRNLIDLAREVTDHREAPFKFGFQFVSSSAVVANYPSWTGKPLVPEEPMSAEAIAQGGYAEAKAVSERMLMATLHRWPDRFHAKVVRIAQISGSHSNGYWNPSEYMPFLVRSSQVLQILPDLDGTLSWCPVDDVAATLGELLMSETATDVIYHIDNPSRQTWRDLIADLARGLGLGPRNIVPFDQWLDRVRRFKGSTTENPALQLIDFFEIFFIPMSCGGLVLDTTKSQEHSTTLRNQGPVDSELIMKYIAAWKQSGFLD</sequence>
<comment type="caution">
    <text evidence="6">Lacks conserved residue(s) required for the propagation of feature annotation.</text>
</comment>
<dbReference type="InterPro" id="IPR050444">
    <property type="entry name" value="Polyketide_Synthase"/>
</dbReference>
<dbReference type="SUPFAM" id="SSF47336">
    <property type="entry name" value="ACP-like"/>
    <property type="match status" value="1"/>
</dbReference>
<dbReference type="InterPro" id="IPR016036">
    <property type="entry name" value="Malonyl_transacylase_ACP-bd"/>
</dbReference>
<dbReference type="Gene3D" id="3.30.70.3290">
    <property type="match status" value="1"/>
</dbReference>
<dbReference type="CDD" id="cd02440">
    <property type="entry name" value="AdoMet_MTases"/>
    <property type="match status" value="1"/>
</dbReference>
<evidence type="ECO:0000256" key="3">
    <source>
        <dbReference type="ARBA" id="ARBA00022679"/>
    </source>
</evidence>
<dbReference type="Pfam" id="PF00698">
    <property type="entry name" value="Acyl_transf_1"/>
    <property type="match status" value="1"/>
</dbReference>
<dbReference type="InterPro" id="IPR006162">
    <property type="entry name" value="Ppantetheine_attach_site"/>
</dbReference>
<feature type="domain" description="PKS/mFAS DH" evidence="10">
    <location>
        <begin position="1363"/>
        <end position="1670"/>
    </location>
</feature>
<dbReference type="Gene3D" id="3.40.366.10">
    <property type="entry name" value="Malonyl-Coenzyme A Acyl Carrier Protein, domain 2"/>
    <property type="match status" value="2"/>
</dbReference>
<keyword evidence="5" id="KW-0012">Acyltransferase</keyword>
<dbReference type="InterPro" id="IPR014043">
    <property type="entry name" value="Acyl_transferase_dom"/>
</dbReference>
<dbReference type="SMART" id="SM00823">
    <property type="entry name" value="PKS_PP"/>
    <property type="match status" value="1"/>
</dbReference>
<dbReference type="InterPro" id="IPR001227">
    <property type="entry name" value="Ac_transferase_dom_sf"/>
</dbReference>
<dbReference type="SUPFAM" id="SSF53335">
    <property type="entry name" value="S-adenosyl-L-methionine-dependent methyltransferases"/>
    <property type="match status" value="1"/>
</dbReference>
<keyword evidence="3" id="KW-0808">Transferase</keyword>
<dbReference type="Gene3D" id="3.40.47.10">
    <property type="match status" value="1"/>
</dbReference>
<dbReference type="PROSITE" id="PS52019">
    <property type="entry name" value="PKS_MFAS_DH"/>
    <property type="match status" value="1"/>
</dbReference>
<feature type="region of interest" description="C-terminal hotdog fold" evidence="6">
    <location>
        <begin position="1519"/>
        <end position="1670"/>
    </location>
</feature>
<dbReference type="Pfam" id="PF07993">
    <property type="entry name" value="NAD_binding_4"/>
    <property type="match status" value="1"/>
</dbReference>
<dbReference type="Pfam" id="PF00550">
    <property type="entry name" value="PP-binding"/>
    <property type="match status" value="1"/>
</dbReference>
<dbReference type="InterPro" id="IPR036291">
    <property type="entry name" value="NAD(P)-bd_dom_sf"/>
</dbReference>
<dbReference type="PROSITE" id="PS50075">
    <property type="entry name" value="CARRIER"/>
    <property type="match status" value="1"/>
</dbReference>
<dbReference type="PANTHER" id="PTHR45681:SF6">
    <property type="entry name" value="POLYKETIDE SYNTHASE 37"/>
    <property type="match status" value="1"/>
</dbReference>
<dbReference type="PANTHER" id="PTHR45681">
    <property type="entry name" value="POLYKETIDE SYNTHASE 44-RELATED"/>
    <property type="match status" value="1"/>
</dbReference>
<dbReference type="InterPro" id="IPR009081">
    <property type="entry name" value="PP-bd_ACP"/>
</dbReference>
<evidence type="ECO:0000256" key="7">
    <source>
        <dbReference type="SAM" id="MobiDB-lite"/>
    </source>
</evidence>
<dbReference type="InterPro" id="IPR014030">
    <property type="entry name" value="Ketoacyl_synth_N"/>
</dbReference>
<dbReference type="InterPro" id="IPR029063">
    <property type="entry name" value="SAM-dependent_MTases_sf"/>
</dbReference>
<dbReference type="InterPro" id="IPR014031">
    <property type="entry name" value="Ketoacyl_synth_C"/>
</dbReference>
<dbReference type="InterPro" id="IPR041068">
    <property type="entry name" value="HTH_51"/>
</dbReference>
<dbReference type="CDD" id="cd00833">
    <property type="entry name" value="PKS"/>
    <property type="match status" value="1"/>
</dbReference>
<dbReference type="Pfam" id="PF02801">
    <property type="entry name" value="Ketoacyl-synt_C"/>
    <property type="match status" value="1"/>
</dbReference>
<dbReference type="PROSITE" id="PS52004">
    <property type="entry name" value="KS3_2"/>
    <property type="match status" value="1"/>
</dbReference>
<keyword evidence="2" id="KW-0597">Phosphoprotein</keyword>
<dbReference type="InterPro" id="IPR016035">
    <property type="entry name" value="Acyl_Trfase/lysoPLipase"/>
</dbReference>
<dbReference type="SMART" id="SM00827">
    <property type="entry name" value="PKS_AT"/>
    <property type="match status" value="1"/>
</dbReference>
<dbReference type="PROSITE" id="PS00606">
    <property type="entry name" value="KS3_1"/>
    <property type="match status" value="1"/>
</dbReference>
<dbReference type="SUPFAM" id="SSF51735">
    <property type="entry name" value="NAD(P)-binding Rossmann-fold domains"/>
    <property type="match status" value="1"/>
</dbReference>
<evidence type="ECO:0000256" key="2">
    <source>
        <dbReference type="ARBA" id="ARBA00022553"/>
    </source>
</evidence>
<dbReference type="PROSITE" id="PS00012">
    <property type="entry name" value="PHOSPHOPANTETHEINE"/>
    <property type="match status" value="1"/>
</dbReference>
<accession>A0ABR2UEP4</accession>
<dbReference type="InterPro" id="IPR032088">
    <property type="entry name" value="SAT"/>
</dbReference>